<accession>Q3AQ47</accession>
<dbReference type="AlphaFoldDB" id="Q3AQ47"/>
<sequence length="172" mass="18651">MKWLNSLATKLSLTKAEITLITALLGFLLLGGVVKNFQDVEERTTLIKRAEAARLDGAEVDSLLRLASLKEGDLSAEPVAEQAEEGEVAPSTKKKSKSARSEKKEFHGTVAFNKASAAQLQKIPGVGTVMAERMIAFRLLKGGKVSDMKELLEVKGIGAKKLEQLQPYLTLD</sequence>
<evidence type="ECO:0000256" key="1">
    <source>
        <dbReference type="SAM" id="MobiDB-lite"/>
    </source>
</evidence>
<evidence type="ECO:0000313" key="3">
    <source>
        <dbReference type="EMBL" id="ABB28878.1"/>
    </source>
</evidence>
<gene>
    <name evidence="3" type="ordered locus">Cag_1625</name>
</gene>
<dbReference type="GO" id="GO:0015628">
    <property type="term" value="P:protein secretion by the type II secretion system"/>
    <property type="evidence" value="ECO:0007669"/>
    <property type="project" value="TreeGrafter"/>
</dbReference>
<dbReference type="GO" id="GO:0006281">
    <property type="term" value="P:DNA repair"/>
    <property type="evidence" value="ECO:0007669"/>
    <property type="project" value="InterPro"/>
</dbReference>
<dbReference type="Gene3D" id="1.10.150.320">
    <property type="entry name" value="Photosystem II 12 kDa extrinsic protein"/>
    <property type="match status" value="1"/>
</dbReference>
<dbReference type="GO" id="GO:0003677">
    <property type="term" value="F:DNA binding"/>
    <property type="evidence" value="ECO:0007669"/>
    <property type="project" value="UniProtKB-KW"/>
</dbReference>
<evidence type="ECO:0000259" key="2">
    <source>
        <dbReference type="SMART" id="SM00278"/>
    </source>
</evidence>
<dbReference type="InterPro" id="IPR003583">
    <property type="entry name" value="Hlx-hairpin-Hlx_DNA-bd_motif"/>
</dbReference>
<reference evidence="3" key="1">
    <citation type="submission" date="2005-08" db="EMBL/GenBank/DDBJ databases">
        <title>Complete sequence of Chlorobium chlorochromatii CaD3.</title>
        <authorList>
            <person name="Copeland A."/>
            <person name="Lucas S."/>
            <person name="Lapidus A."/>
            <person name="Barry K."/>
            <person name="Detter J.C."/>
            <person name="Glavina T."/>
            <person name="Hammon N."/>
            <person name="Israni S."/>
            <person name="Pitluck S."/>
            <person name="Bryant D."/>
            <person name="Schmutz J."/>
            <person name="Larimer F."/>
            <person name="Land M."/>
            <person name="Kyrpides N."/>
            <person name="Ivanova N."/>
            <person name="Richardson P."/>
        </authorList>
    </citation>
    <scope>NUCLEOTIDE SEQUENCE [LARGE SCALE GENOMIC DNA]</scope>
    <source>
        <strain evidence="3">CaD3</strain>
    </source>
</reference>
<feature type="domain" description="Helix-hairpin-helix DNA-binding motif class 1" evidence="2">
    <location>
        <begin position="149"/>
        <end position="168"/>
    </location>
</feature>
<dbReference type="eggNOG" id="COG1555">
    <property type="taxonomic scope" value="Bacteria"/>
</dbReference>
<dbReference type="SUPFAM" id="SSF47781">
    <property type="entry name" value="RuvA domain 2-like"/>
    <property type="match status" value="1"/>
</dbReference>
<organism evidence="3">
    <name type="scientific">Chlorobium chlorochromatii (strain CaD3)</name>
    <dbReference type="NCBI Taxonomy" id="340177"/>
    <lineage>
        <taxon>Bacteria</taxon>
        <taxon>Pseudomonadati</taxon>
        <taxon>Chlorobiota</taxon>
        <taxon>Chlorobiia</taxon>
        <taxon>Chlorobiales</taxon>
        <taxon>Chlorobiaceae</taxon>
        <taxon>Chlorobium/Pelodictyon group</taxon>
        <taxon>Chlorobium</taxon>
    </lineage>
</organism>
<dbReference type="InterPro" id="IPR010994">
    <property type="entry name" value="RuvA_2-like"/>
</dbReference>
<dbReference type="STRING" id="340177.Cag_1625"/>
<dbReference type="GO" id="GO:0015627">
    <property type="term" value="C:type II protein secretion system complex"/>
    <property type="evidence" value="ECO:0007669"/>
    <property type="project" value="TreeGrafter"/>
</dbReference>
<feature type="region of interest" description="Disordered" evidence="1">
    <location>
        <begin position="74"/>
        <end position="101"/>
    </location>
</feature>
<dbReference type="PANTHER" id="PTHR21180:SF32">
    <property type="entry name" value="ENDONUCLEASE_EXONUCLEASE_PHOSPHATASE FAMILY DOMAIN-CONTAINING PROTEIN 1"/>
    <property type="match status" value="1"/>
</dbReference>
<dbReference type="SMART" id="SM00278">
    <property type="entry name" value="HhH1"/>
    <property type="match status" value="2"/>
</dbReference>
<dbReference type="HOGENOM" id="CLU_1560217_0_0_10"/>
<proteinExistence type="predicted"/>
<protein>
    <submittedName>
        <fullName evidence="3">Helix-hairpin-helix DNA-binding, class 1</fullName>
    </submittedName>
</protein>
<keyword evidence="3" id="KW-0238">DNA-binding</keyword>
<dbReference type="KEGG" id="cch:Cag_1625"/>
<name>Q3AQ47_CHLCH</name>
<dbReference type="PANTHER" id="PTHR21180">
    <property type="entry name" value="ENDONUCLEASE/EXONUCLEASE/PHOSPHATASE FAMILY DOMAIN-CONTAINING PROTEIN 1"/>
    <property type="match status" value="1"/>
</dbReference>
<dbReference type="EMBL" id="CP000108">
    <property type="protein sequence ID" value="ABB28878.1"/>
    <property type="molecule type" value="Genomic_DNA"/>
</dbReference>
<feature type="domain" description="Helix-hairpin-helix DNA-binding motif class 1" evidence="2">
    <location>
        <begin position="118"/>
        <end position="137"/>
    </location>
</feature>
<dbReference type="OrthoDB" id="9790239at2"/>
<dbReference type="Pfam" id="PF12836">
    <property type="entry name" value="HHH_3"/>
    <property type="match status" value="1"/>
</dbReference>
<dbReference type="InterPro" id="IPR051675">
    <property type="entry name" value="Endo/Exo/Phosphatase_dom_1"/>
</dbReference>